<evidence type="ECO:0000256" key="6">
    <source>
        <dbReference type="ARBA" id="ARBA00023136"/>
    </source>
</evidence>
<dbReference type="RefSeq" id="WP_185062076.1">
    <property type="nucleotide sequence ID" value="NZ_BAABJP010000062.1"/>
</dbReference>
<evidence type="ECO:0000256" key="4">
    <source>
        <dbReference type="ARBA" id="ARBA00022692"/>
    </source>
</evidence>
<keyword evidence="10" id="KW-1185">Reference proteome</keyword>
<dbReference type="InterPro" id="IPR037185">
    <property type="entry name" value="EmrE-like"/>
</dbReference>
<dbReference type="InterPro" id="IPR000390">
    <property type="entry name" value="Small_drug/metabolite_transptr"/>
</dbReference>
<name>A0ABP9RC71_9PSEU</name>
<comment type="subcellular location">
    <subcellularLocation>
        <location evidence="1 7">Cell membrane</location>
        <topology evidence="1 7">Multi-pass membrane protein</topology>
    </subcellularLocation>
</comment>
<evidence type="ECO:0000313" key="10">
    <source>
        <dbReference type="Proteomes" id="UP001428817"/>
    </source>
</evidence>
<reference evidence="10" key="1">
    <citation type="journal article" date="2019" name="Int. J. Syst. Evol. Microbiol.">
        <title>The Global Catalogue of Microorganisms (GCM) 10K type strain sequencing project: providing services to taxonomists for standard genome sequencing and annotation.</title>
        <authorList>
            <consortium name="The Broad Institute Genomics Platform"/>
            <consortium name="The Broad Institute Genome Sequencing Center for Infectious Disease"/>
            <person name="Wu L."/>
            <person name="Ma J."/>
        </authorList>
    </citation>
    <scope>NUCLEOTIDE SEQUENCE [LARGE SCALE GENOMIC DNA]</scope>
    <source>
        <strain evidence="10">JCM 18303</strain>
    </source>
</reference>
<dbReference type="Gene3D" id="1.10.3730.20">
    <property type="match status" value="1"/>
</dbReference>
<comment type="caution">
    <text evidence="9">The sequence shown here is derived from an EMBL/GenBank/DDBJ whole genome shotgun (WGS) entry which is preliminary data.</text>
</comment>
<dbReference type="InterPro" id="IPR045324">
    <property type="entry name" value="Small_multidrug_res"/>
</dbReference>
<evidence type="ECO:0000256" key="2">
    <source>
        <dbReference type="ARBA" id="ARBA00022448"/>
    </source>
</evidence>
<keyword evidence="6 8" id="KW-0472">Membrane</keyword>
<keyword evidence="2" id="KW-0813">Transport</keyword>
<dbReference type="Proteomes" id="UP001428817">
    <property type="component" value="Unassembled WGS sequence"/>
</dbReference>
<protein>
    <submittedName>
        <fullName evidence="9">Multidrug efflux SMR transporter</fullName>
    </submittedName>
</protein>
<dbReference type="PANTHER" id="PTHR30561:SF1">
    <property type="entry name" value="MULTIDRUG TRANSPORTER EMRE"/>
    <property type="match status" value="1"/>
</dbReference>
<sequence>MTKWLYLAGAISSEVVATLALRAMLDHPAWIVLVLTGYPLSFVFLAALLRRGVPVGVAYGIWSACGVAITAVAGAFLFHDPLTWVMGLGFACIVAGVLLVEWGSGAAEAEPGHAGGAP</sequence>
<evidence type="ECO:0000256" key="1">
    <source>
        <dbReference type="ARBA" id="ARBA00004651"/>
    </source>
</evidence>
<dbReference type="Pfam" id="PF00893">
    <property type="entry name" value="Multi_Drug_Res"/>
    <property type="match status" value="1"/>
</dbReference>
<organism evidence="9 10">
    <name type="scientific">Pseudonocardia eucalypti</name>
    <dbReference type="NCBI Taxonomy" id="648755"/>
    <lineage>
        <taxon>Bacteria</taxon>
        <taxon>Bacillati</taxon>
        <taxon>Actinomycetota</taxon>
        <taxon>Actinomycetes</taxon>
        <taxon>Pseudonocardiales</taxon>
        <taxon>Pseudonocardiaceae</taxon>
        <taxon>Pseudonocardia</taxon>
    </lineage>
</organism>
<evidence type="ECO:0000256" key="8">
    <source>
        <dbReference type="SAM" id="Phobius"/>
    </source>
</evidence>
<evidence type="ECO:0000256" key="7">
    <source>
        <dbReference type="RuleBase" id="RU003942"/>
    </source>
</evidence>
<dbReference type="EMBL" id="BAABJP010000062">
    <property type="protein sequence ID" value="GAA5174413.1"/>
    <property type="molecule type" value="Genomic_DNA"/>
</dbReference>
<evidence type="ECO:0000256" key="3">
    <source>
        <dbReference type="ARBA" id="ARBA00022475"/>
    </source>
</evidence>
<accession>A0ABP9RC71</accession>
<evidence type="ECO:0000313" key="9">
    <source>
        <dbReference type="EMBL" id="GAA5174413.1"/>
    </source>
</evidence>
<evidence type="ECO:0000256" key="5">
    <source>
        <dbReference type="ARBA" id="ARBA00022989"/>
    </source>
</evidence>
<keyword evidence="5 8" id="KW-1133">Transmembrane helix</keyword>
<gene>
    <name evidence="9" type="ORF">GCM10023321_78180</name>
</gene>
<dbReference type="SUPFAM" id="SSF103481">
    <property type="entry name" value="Multidrug resistance efflux transporter EmrE"/>
    <property type="match status" value="1"/>
</dbReference>
<feature type="transmembrane region" description="Helical" evidence="8">
    <location>
        <begin position="27"/>
        <end position="49"/>
    </location>
</feature>
<keyword evidence="4 7" id="KW-0812">Transmembrane</keyword>
<comment type="similarity">
    <text evidence="7">Belongs to the drug/metabolite transporter (DMT) superfamily. Small multidrug resistance (SMR) (TC 2.A.7.1) family.</text>
</comment>
<dbReference type="PANTHER" id="PTHR30561">
    <property type="entry name" value="SMR FAMILY PROTON-DEPENDENT DRUG EFFLUX TRANSPORTER SUGE"/>
    <property type="match status" value="1"/>
</dbReference>
<feature type="transmembrane region" description="Helical" evidence="8">
    <location>
        <begin position="84"/>
        <end position="102"/>
    </location>
</feature>
<proteinExistence type="inferred from homology"/>
<feature type="transmembrane region" description="Helical" evidence="8">
    <location>
        <begin position="56"/>
        <end position="78"/>
    </location>
</feature>
<keyword evidence="3" id="KW-1003">Cell membrane</keyword>